<evidence type="ECO:0000256" key="8">
    <source>
        <dbReference type="ARBA" id="ARBA00023284"/>
    </source>
</evidence>
<evidence type="ECO:0000256" key="6">
    <source>
        <dbReference type="ARBA" id="ARBA00023027"/>
    </source>
</evidence>
<evidence type="ECO:0000256" key="5">
    <source>
        <dbReference type="ARBA" id="ARBA00023002"/>
    </source>
</evidence>
<dbReference type="InterPro" id="IPR012999">
    <property type="entry name" value="Pyr_OxRdtase_I_AS"/>
</dbReference>
<organism evidence="12 13">
    <name type="scientific">Citricoccus nitrophenolicus</name>
    <dbReference type="NCBI Taxonomy" id="863575"/>
    <lineage>
        <taxon>Bacteria</taxon>
        <taxon>Bacillati</taxon>
        <taxon>Actinomycetota</taxon>
        <taxon>Actinomycetes</taxon>
        <taxon>Micrococcales</taxon>
        <taxon>Micrococcaceae</taxon>
        <taxon>Citricoccus</taxon>
    </lineage>
</organism>
<dbReference type="Proteomes" id="UP001484097">
    <property type="component" value="Unassembled WGS sequence"/>
</dbReference>
<dbReference type="Pfam" id="PF02852">
    <property type="entry name" value="Pyr_redox_dim"/>
    <property type="match status" value="1"/>
</dbReference>
<name>A0ABV0IL08_9MICC</name>
<evidence type="ECO:0000256" key="1">
    <source>
        <dbReference type="ARBA" id="ARBA00001974"/>
    </source>
</evidence>
<evidence type="ECO:0000256" key="7">
    <source>
        <dbReference type="ARBA" id="ARBA00023157"/>
    </source>
</evidence>
<dbReference type="Gene3D" id="3.50.50.60">
    <property type="entry name" value="FAD/NAD(P)-binding domain"/>
    <property type="match status" value="2"/>
</dbReference>
<dbReference type="GO" id="GO:0050627">
    <property type="term" value="F:mycothione reductase [NAD(P)H] activity"/>
    <property type="evidence" value="ECO:0007669"/>
    <property type="project" value="UniProtKB-EC"/>
</dbReference>
<proteinExistence type="inferred from homology"/>
<keyword evidence="8 9" id="KW-0676">Redox-active center</keyword>
<dbReference type="Pfam" id="PF07992">
    <property type="entry name" value="Pyr_redox_2"/>
    <property type="match status" value="1"/>
</dbReference>
<dbReference type="SUPFAM" id="SSF55424">
    <property type="entry name" value="FAD/NAD-linked reductases, dimerisation (C-terminal) domain"/>
    <property type="match status" value="1"/>
</dbReference>
<evidence type="ECO:0000313" key="13">
    <source>
        <dbReference type="Proteomes" id="UP001484097"/>
    </source>
</evidence>
<dbReference type="EC" id="1.8.1.15" evidence="12"/>
<dbReference type="InterPro" id="IPR004099">
    <property type="entry name" value="Pyr_nucl-diS_OxRdtase_dimer"/>
</dbReference>
<dbReference type="PANTHER" id="PTHR22912:SF217">
    <property type="entry name" value="DIHYDROLIPOYL DEHYDROGENASE"/>
    <property type="match status" value="1"/>
</dbReference>
<keyword evidence="7" id="KW-1015">Disulfide bond</keyword>
<dbReference type="PANTHER" id="PTHR22912">
    <property type="entry name" value="DISULFIDE OXIDOREDUCTASE"/>
    <property type="match status" value="1"/>
</dbReference>
<evidence type="ECO:0000259" key="10">
    <source>
        <dbReference type="Pfam" id="PF02852"/>
    </source>
</evidence>
<keyword evidence="4 9" id="KW-0274">FAD</keyword>
<sequence length="473" mass="50564">MGTETFDLIILGSGSGNSLVTPYWDDRRVAIVDSGTFGGTCLNRGCIPTKMFAYPAALSAVPAEAARLGVDLGFGGADWTGIRDRIFARVDAISAGGLHYRDVGLEHTTVITEESRFTGTHQLTTSGGRVLEAETIVVAAGSRPALPDVPGVDRPQVHTSDTIMRVPRLPERLVVLGGGFIAAEFAAIFSGLGSSVVQVNRSPRLLRGHDATISERFTELASQQWDLRTGWIVSRIEDGPDGWVTVHLDGAAGATLELDADAVLIAQGRVPNTDRLDAAAAGLDLRNDGRLCVDEYQRLLAGGQPVPGLWALGDISSPHQLKHVANHDQRIVAHNLEHPEDLRANTLGPVPAAVFTRPQIASAGLTEEQAVIEYGRDRISVKVQDYGDVAYGWAMEDATGLCKLIADRQTGQLLGAHLMGHEAPNLIQPLVQAMSFGVDTHSMARGQYWIHPALSEVVENALLGLDVPDSGRL</sequence>
<dbReference type="InterPro" id="IPR023753">
    <property type="entry name" value="FAD/NAD-binding_dom"/>
</dbReference>
<dbReference type="RefSeq" id="WP_347921554.1">
    <property type="nucleotide sequence ID" value="NZ_JBDXMX010000007.1"/>
</dbReference>
<dbReference type="EMBL" id="JBDXMX010000007">
    <property type="protein sequence ID" value="MEO9248837.1"/>
    <property type="molecule type" value="Genomic_DNA"/>
</dbReference>
<dbReference type="InterPro" id="IPR001100">
    <property type="entry name" value="Pyr_nuc-diS_OxRdtase"/>
</dbReference>
<keyword evidence="3 9" id="KW-0285">Flavoprotein</keyword>
<evidence type="ECO:0000256" key="9">
    <source>
        <dbReference type="RuleBase" id="RU003691"/>
    </source>
</evidence>
<feature type="domain" description="Pyridine nucleotide-disulphide oxidoreductase dimerisation" evidence="10">
    <location>
        <begin position="350"/>
        <end position="461"/>
    </location>
</feature>
<evidence type="ECO:0000256" key="4">
    <source>
        <dbReference type="ARBA" id="ARBA00022827"/>
    </source>
</evidence>
<dbReference type="InterPro" id="IPR036188">
    <property type="entry name" value="FAD/NAD-bd_sf"/>
</dbReference>
<evidence type="ECO:0000259" key="11">
    <source>
        <dbReference type="Pfam" id="PF07992"/>
    </source>
</evidence>
<comment type="similarity">
    <text evidence="2 9">Belongs to the class-I pyridine nucleotide-disulfide oxidoreductase family.</text>
</comment>
<comment type="cofactor">
    <cofactor evidence="1">
        <name>FAD</name>
        <dbReference type="ChEBI" id="CHEBI:57692"/>
    </cofactor>
</comment>
<evidence type="ECO:0000256" key="2">
    <source>
        <dbReference type="ARBA" id="ARBA00007532"/>
    </source>
</evidence>
<keyword evidence="6" id="KW-0520">NAD</keyword>
<evidence type="ECO:0000256" key="3">
    <source>
        <dbReference type="ARBA" id="ARBA00022630"/>
    </source>
</evidence>
<dbReference type="SUPFAM" id="SSF51905">
    <property type="entry name" value="FAD/NAD(P)-binding domain"/>
    <property type="match status" value="1"/>
</dbReference>
<comment type="caution">
    <text evidence="12">The sequence shown here is derived from an EMBL/GenBank/DDBJ whole genome shotgun (WGS) entry which is preliminary data.</text>
</comment>
<dbReference type="InterPro" id="IPR016156">
    <property type="entry name" value="FAD/NAD-linked_Rdtase_dimer_sf"/>
</dbReference>
<dbReference type="Gene3D" id="3.30.390.30">
    <property type="match status" value="1"/>
</dbReference>
<accession>A0ABV0IL08</accession>
<feature type="domain" description="FAD/NAD(P)-binding" evidence="11">
    <location>
        <begin position="7"/>
        <end position="320"/>
    </location>
</feature>
<keyword evidence="13" id="KW-1185">Reference proteome</keyword>
<dbReference type="PROSITE" id="PS00076">
    <property type="entry name" value="PYRIDINE_REDOX_1"/>
    <property type="match status" value="1"/>
</dbReference>
<dbReference type="NCBIfam" id="NF005884">
    <property type="entry name" value="PRK07846.1"/>
    <property type="match status" value="1"/>
</dbReference>
<reference evidence="12 13" key="1">
    <citation type="submission" date="2024-05" db="EMBL/GenBank/DDBJ databases">
        <authorList>
            <person name="Yi C."/>
        </authorList>
    </citation>
    <scope>NUCLEOTIDE SEQUENCE [LARGE SCALE GENOMIC DNA]</scope>
    <source>
        <strain evidence="12 13">XS13</strain>
    </source>
</reference>
<dbReference type="PRINTS" id="PR00368">
    <property type="entry name" value="FADPNR"/>
</dbReference>
<evidence type="ECO:0000313" key="12">
    <source>
        <dbReference type="EMBL" id="MEO9248837.1"/>
    </source>
</evidence>
<protein>
    <submittedName>
        <fullName evidence="12">Mycothione reductase</fullName>
        <ecNumber evidence="12">1.8.1.15</ecNumber>
    </submittedName>
</protein>
<gene>
    <name evidence="12" type="ORF">ABDK96_14230</name>
</gene>
<dbReference type="PRINTS" id="PR00411">
    <property type="entry name" value="PNDRDTASEI"/>
</dbReference>
<dbReference type="PIRSF" id="PIRSF000350">
    <property type="entry name" value="Mercury_reductase_MerA"/>
    <property type="match status" value="1"/>
</dbReference>
<keyword evidence="5 9" id="KW-0560">Oxidoreductase</keyword>
<dbReference type="InterPro" id="IPR050151">
    <property type="entry name" value="Class-I_Pyr_Nuc-Dis_Oxidored"/>
</dbReference>